<gene>
    <name evidence="1" type="ORF">BofuT4_uP011820.1</name>
</gene>
<protein>
    <submittedName>
        <fullName evidence="1">Uncharacterized protein</fullName>
    </submittedName>
</protein>
<sequence>MDNGQYCVQYTERAHLTNGLNLARLVHQETPKQVITYGRITG</sequence>
<reference evidence="2" key="1">
    <citation type="journal article" date="2011" name="PLoS Genet.">
        <title>Genomic analysis of the necrotrophic fungal pathogens Sclerotinia sclerotiorum and Botrytis cinerea.</title>
        <authorList>
            <person name="Amselem J."/>
            <person name="Cuomo C.A."/>
            <person name="van Kan J.A."/>
            <person name="Viaud M."/>
            <person name="Benito E.P."/>
            <person name="Couloux A."/>
            <person name="Coutinho P.M."/>
            <person name="de Vries R.P."/>
            <person name="Dyer P.S."/>
            <person name="Fillinger S."/>
            <person name="Fournier E."/>
            <person name="Gout L."/>
            <person name="Hahn M."/>
            <person name="Kohn L."/>
            <person name="Lapalu N."/>
            <person name="Plummer K.M."/>
            <person name="Pradier J.M."/>
            <person name="Quevillon E."/>
            <person name="Sharon A."/>
            <person name="Simon A."/>
            <person name="ten Have A."/>
            <person name="Tudzynski B."/>
            <person name="Tudzynski P."/>
            <person name="Wincker P."/>
            <person name="Andrew M."/>
            <person name="Anthouard V."/>
            <person name="Beever R.E."/>
            <person name="Beffa R."/>
            <person name="Benoit I."/>
            <person name="Bouzid O."/>
            <person name="Brault B."/>
            <person name="Chen Z."/>
            <person name="Choquer M."/>
            <person name="Collemare J."/>
            <person name="Cotton P."/>
            <person name="Danchin E.G."/>
            <person name="Da Silva C."/>
            <person name="Gautier A."/>
            <person name="Giraud C."/>
            <person name="Giraud T."/>
            <person name="Gonzalez C."/>
            <person name="Grossetete S."/>
            <person name="Guldener U."/>
            <person name="Henrissat B."/>
            <person name="Howlett B.J."/>
            <person name="Kodira C."/>
            <person name="Kretschmer M."/>
            <person name="Lappartient A."/>
            <person name="Leroch M."/>
            <person name="Levis C."/>
            <person name="Mauceli E."/>
            <person name="Neuveglise C."/>
            <person name="Oeser B."/>
            <person name="Pearson M."/>
            <person name="Poulain J."/>
            <person name="Poussereau N."/>
            <person name="Quesneville H."/>
            <person name="Rascle C."/>
            <person name="Schumacher J."/>
            <person name="Segurens B."/>
            <person name="Sexton A."/>
            <person name="Silva E."/>
            <person name="Sirven C."/>
            <person name="Soanes D.M."/>
            <person name="Talbot N.J."/>
            <person name="Templeton M."/>
            <person name="Yandava C."/>
            <person name="Yarden O."/>
            <person name="Zeng Q."/>
            <person name="Rollins J.A."/>
            <person name="Lebrun M.H."/>
            <person name="Dickman M."/>
        </authorList>
    </citation>
    <scope>NUCLEOTIDE SEQUENCE [LARGE SCALE GENOMIC DNA]</scope>
    <source>
        <strain evidence="2">T4</strain>
    </source>
</reference>
<evidence type="ECO:0000313" key="2">
    <source>
        <dbReference type="Proteomes" id="UP000008177"/>
    </source>
</evidence>
<name>G2XS69_BOTF4</name>
<organism evidence="1 2">
    <name type="scientific">Botryotinia fuckeliana (strain T4)</name>
    <name type="common">Noble rot fungus</name>
    <name type="synonym">Botrytis cinerea</name>
    <dbReference type="NCBI Taxonomy" id="999810"/>
    <lineage>
        <taxon>Eukaryota</taxon>
        <taxon>Fungi</taxon>
        <taxon>Dikarya</taxon>
        <taxon>Ascomycota</taxon>
        <taxon>Pezizomycotina</taxon>
        <taxon>Leotiomycetes</taxon>
        <taxon>Helotiales</taxon>
        <taxon>Sclerotiniaceae</taxon>
        <taxon>Botrytis</taxon>
    </lineage>
</organism>
<proteinExistence type="predicted"/>
<dbReference type="InParanoid" id="G2XS69"/>
<accession>G2XS69</accession>
<dbReference type="EMBL" id="FQ790260">
    <property type="protein sequence ID" value="CCD43506.1"/>
    <property type="molecule type" value="Genomic_DNA"/>
</dbReference>
<evidence type="ECO:0000313" key="1">
    <source>
        <dbReference type="EMBL" id="CCD43506.1"/>
    </source>
</evidence>
<dbReference type="HOGENOM" id="CLU_3260429_0_0_1"/>
<dbReference type="AlphaFoldDB" id="G2XS69"/>
<dbReference type="Proteomes" id="UP000008177">
    <property type="component" value="Unplaced contigs"/>
</dbReference>